<dbReference type="SMART" id="SM00369">
    <property type="entry name" value="LRR_TYP"/>
    <property type="match status" value="6"/>
</dbReference>
<dbReference type="InterPro" id="IPR027417">
    <property type="entry name" value="P-loop_NTPase"/>
</dbReference>
<keyword evidence="7" id="KW-1185">Reference proteome</keyword>
<keyword evidence="1" id="KW-0433">Leucine-rich repeat</keyword>
<keyword evidence="3" id="KW-0611">Plant defense</keyword>
<sequence length="1336" mass="150649">MEAIEDSAAAVMVFSRRYCDSRWCLEELAKIYECRKLILPVFYRVDPSDVRRQKGPFEEHFRVHEKNSGEDKPEDEYFRNHLRDREEAQLIQSIVKKVLAKIKTTPVGLAEYTVGLDSRVEKLTNLLDIKSNGVKVLGLHGIGGVGKTTLATALFNKLLPRFQLRSFIPNIRSETSSSDDQSGLLSLQNKLITDLSQGNKDPPVSEINAGKDGANEGPEGLSHPSAFRISKLNMKVNEQRVLIVLDDVDRVEQVLSLVPKKEWFYDGSRVIITARNKEVFPVDRIVTELYEVRELEKSESLHLFSYHALRRGNPQEEFYKLSEKIVEITGGLPLALEVFGSFLFGKRRREEWEDAVKKLARIRPGNLQDVLRISFDGLNDEQVKCAFLDVACLFVQMRMQREEVVDVLKGCGFPAETAIADLVAKSLVKIAGDGTLWMHDQVRDMGRQIVVEENISYPGMRSRVWDREEIMKAILTDEKEAKSTQGMVLDFKKKDQDQDLRVEMISWENFWENPSFTSLVTYIMQIVKGFFRNRREKEEEVVISTKPIETMAKLRLLQINHVNLQGKFSSFPPELKWLQWKGCPLESLPSDLNAPQLAVLDLSESKIERLWGSKNMIFSWIYRPFKKNKVAENLVILNLRECHRIASIPDISHLQKLEKLVLEHCTKLTEIHDSIGNIQTLIYLNLYGCTDLIKIPNDVSGLKCLEKLILSRCSKLEKLPENIGSMNSLKKLLVDDTAITGLPESTFRLTRLEELDLSRCTRFNRLPQLIGKLCSLKELSLNGSGLEEFPDSIGSLANLEKLSVMWCRSLKVIPDSIGKLKSLTQFSVLSSPISELPVSVGSLPNLQELSVGRGQFLTSIPDSIEGLNSLVVLQIEQTNITGLPDQIGALKLLEKLEMRNCKSLVSLPESIGSLMRLTTLIISEAKLTNLPESIGNLESLAMLNLTNCRELRELPESIGNLKSLNNLLMEDTGVAKLPESFGMLSSLIFLKMTKKSLAELPLKRRHDIDVLPTSFSSLSLLNEFYARYCDISGKIPNDFEKLSSLEILDLGYNHFCSLPSSLKGMSILKKLTLPNCQELKSLPPLPSSLLEINVANCVELETVSDISNLESLQLLNLANCEKVRDIPGLEYLKSLTRLYLNDCNSCSSAGSLRNIRNLSMPGSKIPNWLSQDPVVTFSERRNHALKAVIIGVVVSLNHQIHSDNRNLNPAVVDILAKVLKLDGSPAFTTTLYLLGVPNTNHDQFHLCRFSVHNPLVSLLRDGYKIEVTERNPPYDLGVEMKKCGIYFVYEGDDDYEGDEESLNESQLSTSEKLAKFFGSYEEDDRDHVSESGATTD</sequence>
<feature type="region of interest" description="Disordered" evidence="4">
    <location>
        <begin position="195"/>
        <end position="220"/>
    </location>
</feature>
<dbReference type="InterPro" id="IPR003591">
    <property type="entry name" value="Leu-rich_rpt_typical-subtyp"/>
</dbReference>
<proteinExistence type="predicted"/>
<dbReference type="PANTHER" id="PTHR11017:SF385">
    <property type="entry name" value="DISEASE RESISTANCE PROTEIN (TIR-NBS-LRR CLASS)-RELATED"/>
    <property type="match status" value="1"/>
</dbReference>
<feature type="domain" description="TIR" evidence="5">
    <location>
        <begin position="1"/>
        <end position="102"/>
    </location>
</feature>
<dbReference type="Proteomes" id="UP001187192">
    <property type="component" value="Unassembled WGS sequence"/>
</dbReference>
<dbReference type="InterPro" id="IPR002182">
    <property type="entry name" value="NB-ARC"/>
</dbReference>
<dbReference type="InterPro" id="IPR042197">
    <property type="entry name" value="Apaf_helical"/>
</dbReference>
<dbReference type="InterPro" id="IPR000157">
    <property type="entry name" value="TIR_dom"/>
</dbReference>
<evidence type="ECO:0000256" key="3">
    <source>
        <dbReference type="ARBA" id="ARBA00022821"/>
    </source>
</evidence>
<dbReference type="Pfam" id="PF00931">
    <property type="entry name" value="NB-ARC"/>
    <property type="match status" value="1"/>
</dbReference>
<evidence type="ECO:0000259" key="5">
    <source>
        <dbReference type="PROSITE" id="PS50104"/>
    </source>
</evidence>
<dbReference type="InterPro" id="IPR044974">
    <property type="entry name" value="Disease_R_plants"/>
</dbReference>
<dbReference type="InterPro" id="IPR055414">
    <property type="entry name" value="LRR_R13L4/SHOC2-like"/>
</dbReference>
<dbReference type="SUPFAM" id="SSF52540">
    <property type="entry name" value="P-loop containing nucleoside triphosphate hydrolases"/>
    <property type="match status" value="1"/>
</dbReference>
<dbReference type="InterPro" id="IPR058192">
    <property type="entry name" value="WHD_ROQ1-like"/>
</dbReference>
<protein>
    <recommendedName>
        <fullName evidence="5">TIR domain-containing protein</fullName>
    </recommendedName>
</protein>
<dbReference type="PANTHER" id="PTHR11017">
    <property type="entry name" value="LEUCINE-RICH REPEAT-CONTAINING PROTEIN"/>
    <property type="match status" value="1"/>
</dbReference>
<dbReference type="GO" id="GO:0043531">
    <property type="term" value="F:ADP binding"/>
    <property type="evidence" value="ECO:0007669"/>
    <property type="project" value="InterPro"/>
</dbReference>
<dbReference type="Gene3D" id="3.40.50.300">
    <property type="entry name" value="P-loop containing nucleotide triphosphate hydrolases"/>
    <property type="match status" value="1"/>
</dbReference>
<dbReference type="SUPFAM" id="SSF52200">
    <property type="entry name" value="Toll/Interleukin receptor TIR domain"/>
    <property type="match status" value="1"/>
</dbReference>
<dbReference type="Gene3D" id="1.10.8.430">
    <property type="entry name" value="Helical domain of apoptotic protease-activating factors"/>
    <property type="match status" value="1"/>
</dbReference>
<dbReference type="SUPFAM" id="SSF52058">
    <property type="entry name" value="L domain-like"/>
    <property type="match status" value="2"/>
</dbReference>
<dbReference type="Pfam" id="PF01582">
    <property type="entry name" value="TIR"/>
    <property type="match status" value="1"/>
</dbReference>
<dbReference type="Gene3D" id="3.40.50.10140">
    <property type="entry name" value="Toll/interleukin-1 receptor homology (TIR) domain"/>
    <property type="match status" value="1"/>
</dbReference>
<evidence type="ECO:0000256" key="1">
    <source>
        <dbReference type="ARBA" id="ARBA00022614"/>
    </source>
</evidence>
<comment type="caution">
    <text evidence="6">The sequence shown here is derived from an EMBL/GenBank/DDBJ whole genome shotgun (WGS) entry which is preliminary data.</text>
</comment>
<dbReference type="Pfam" id="PF23282">
    <property type="entry name" value="WHD_ROQ1"/>
    <property type="match status" value="1"/>
</dbReference>
<gene>
    <name evidence="6" type="ORF">TIFTF001_010947</name>
</gene>
<keyword evidence="2" id="KW-0677">Repeat</keyword>
<dbReference type="Gene3D" id="3.80.10.10">
    <property type="entry name" value="Ribonuclease Inhibitor"/>
    <property type="match status" value="4"/>
</dbReference>
<name>A0AA88D3T6_FICCA</name>
<evidence type="ECO:0000313" key="7">
    <source>
        <dbReference type="Proteomes" id="UP001187192"/>
    </source>
</evidence>
<dbReference type="InterPro" id="IPR035897">
    <property type="entry name" value="Toll_tir_struct_dom_sf"/>
</dbReference>
<dbReference type="EMBL" id="BTGU01000013">
    <property type="protein sequence ID" value="GMN41726.1"/>
    <property type="molecule type" value="Genomic_DNA"/>
</dbReference>
<evidence type="ECO:0000256" key="2">
    <source>
        <dbReference type="ARBA" id="ARBA00022737"/>
    </source>
</evidence>
<accession>A0AA88D3T6</accession>
<dbReference type="GO" id="GO:0007165">
    <property type="term" value="P:signal transduction"/>
    <property type="evidence" value="ECO:0007669"/>
    <property type="project" value="InterPro"/>
</dbReference>
<dbReference type="PRINTS" id="PR00364">
    <property type="entry name" value="DISEASERSIST"/>
</dbReference>
<dbReference type="PROSITE" id="PS50104">
    <property type="entry name" value="TIR"/>
    <property type="match status" value="1"/>
</dbReference>
<evidence type="ECO:0000256" key="4">
    <source>
        <dbReference type="SAM" id="MobiDB-lite"/>
    </source>
</evidence>
<reference evidence="6" key="1">
    <citation type="submission" date="2023-07" db="EMBL/GenBank/DDBJ databases">
        <title>draft genome sequence of fig (Ficus carica).</title>
        <authorList>
            <person name="Takahashi T."/>
            <person name="Nishimura K."/>
        </authorList>
    </citation>
    <scope>NUCLEOTIDE SEQUENCE</scope>
</reference>
<dbReference type="GO" id="GO:0006952">
    <property type="term" value="P:defense response"/>
    <property type="evidence" value="ECO:0007669"/>
    <property type="project" value="UniProtKB-KW"/>
</dbReference>
<organism evidence="6 7">
    <name type="scientific">Ficus carica</name>
    <name type="common">Common fig</name>
    <dbReference type="NCBI Taxonomy" id="3494"/>
    <lineage>
        <taxon>Eukaryota</taxon>
        <taxon>Viridiplantae</taxon>
        <taxon>Streptophyta</taxon>
        <taxon>Embryophyta</taxon>
        <taxon>Tracheophyta</taxon>
        <taxon>Spermatophyta</taxon>
        <taxon>Magnoliopsida</taxon>
        <taxon>eudicotyledons</taxon>
        <taxon>Gunneridae</taxon>
        <taxon>Pentapetalae</taxon>
        <taxon>rosids</taxon>
        <taxon>fabids</taxon>
        <taxon>Rosales</taxon>
        <taxon>Moraceae</taxon>
        <taxon>Ficeae</taxon>
        <taxon>Ficus</taxon>
    </lineage>
</organism>
<dbReference type="GO" id="GO:0051707">
    <property type="term" value="P:response to other organism"/>
    <property type="evidence" value="ECO:0007669"/>
    <property type="project" value="UniProtKB-ARBA"/>
</dbReference>
<evidence type="ECO:0000313" key="6">
    <source>
        <dbReference type="EMBL" id="GMN41726.1"/>
    </source>
</evidence>
<dbReference type="InterPro" id="IPR032675">
    <property type="entry name" value="LRR_dom_sf"/>
</dbReference>
<dbReference type="Pfam" id="PF23598">
    <property type="entry name" value="LRR_14"/>
    <property type="match status" value="2"/>
</dbReference>